<feature type="transmembrane region" description="Helical" evidence="1">
    <location>
        <begin position="12"/>
        <end position="37"/>
    </location>
</feature>
<keyword evidence="1" id="KW-0472">Membrane</keyword>
<organism evidence="2 3">
    <name type="scientific">Corallococcus soli</name>
    <dbReference type="NCBI Taxonomy" id="2710757"/>
    <lineage>
        <taxon>Bacteria</taxon>
        <taxon>Pseudomonadati</taxon>
        <taxon>Myxococcota</taxon>
        <taxon>Myxococcia</taxon>
        <taxon>Myxococcales</taxon>
        <taxon>Cystobacterineae</taxon>
        <taxon>Myxococcaceae</taxon>
        <taxon>Corallococcus</taxon>
    </lineage>
</organism>
<gene>
    <name evidence="2" type="ORF">G4177_08280</name>
</gene>
<sequence>MEASLKRSHSLVFPTSVLYWFFAGLALSYVVLAMLLVPASVHLLPRDMVVGLLQSPMGFFILLFGLPCGIYFIGWRASDLFVWLRAPHSLSLDDEGLRVGALRIAWRNVESVLEVQNHDRVVLRHRDGSYKLRLNLWSDAEALHQDVMERVVPELLERVREEVAAGRAVRFGPLTLEDAGLSHKGRLMRWEEIESLRFQDEFDHGVSTRQLVIVAHGKPRKIDEAKIPNAPVLLAYLSDRLAG</sequence>
<evidence type="ECO:0000313" key="2">
    <source>
        <dbReference type="EMBL" id="MBE4748177.1"/>
    </source>
</evidence>
<accession>A0ABR9PJW1</accession>
<keyword evidence="1" id="KW-1133">Transmembrane helix</keyword>
<name>A0ABR9PJW1_9BACT</name>
<keyword evidence="3" id="KW-1185">Reference proteome</keyword>
<comment type="caution">
    <text evidence="2">The sequence shown here is derived from an EMBL/GenBank/DDBJ whole genome shotgun (WGS) entry which is preliminary data.</text>
</comment>
<proteinExistence type="predicted"/>
<dbReference type="EMBL" id="JAAIYO010000002">
    <property type="protein sequence ID" value="MBE4748177.1"/>
    <property type="molecule type" value="Genomic_DNA"/>
</dbReference>
<protein>
    <submittedName>
        <fullName evidence="2">Uncharacterized protein</fullName>
    </submittedName>
</protein>
<feature type="transmembrane region" description="Helical" evidence="1">
    <location>
        <begin position="57"/>
        <end position="75"/>
    </location>
</feature>
<keyword evidence="1" id="KW-0812">Transmembrane</keyword>
<reference evidence="2 3" key="1">
    <citation type="submission" date="2020-02" db="EMBL/GenBank/DDBJ databases">
        <authorList>
            <person name="Babadi Z.K."/>
            <person name="Risdian C."/>
            <person name="Ebrahimipour G.H."/>
            <person name="Wink J."/>
        </authorList>
    </citation>
    <scope>NUCLEOTIDE SEQUENCE [LARGE SCALE GENOMIC DNA]</scope>
    <source>
        <strain evidence="2 3">ZKHCc1 1396</strain>
    </source>
</reference>
<dbReference type="Proteomes" id="UP001516472">
    <property type="component" value="Unassembled WGS sequence"/>
</dbReference>
<evidence type="ECO:0000256" key="1">
    <source>
        <dbReference type="SAM" id="Phobius"/>
    </source>
</evidence>
<evidence type="ECO:0000313" key="3">
    <source>
        <dbReference type="Proteomes" id="UP001516472"/>
    </source>
</evidence>